<accession>A0A0L6UZ29</accession>
<dbReference type="OrthoDB" id="2495389at2759"/>
<comment type="caution">
    <text evidence="3">The sequence shown here is derived from an EMBL/GenBank/DDBJ whole genome shotgun (WGS) entry which is preliminary data.</text>
</comment>
<dbReference type="VEuPathDB" id="FungiDB:VP01_3133g3"/>
<feature type="region of interest" description="Disordered" evidence="1">
    <location>
        <begin position="184"/>
        <end position="209"/>
    </location>
</feature>
<name>A0A0L6UZ29_9BASI</name>
<proteinExistence type="predicted"/>
<evidence type="ECO:0000313" key="3">
    <source>
        <dbReference type="EMBL" id="KNZ53793.1"/>
    </source>
</evidence>
<evidence type="ECO:0000313" key="4">
    <source>
        <dbReference type="Proteomes" id="UP000037035"/>
    </source>
</evidence>
<dbReference type="Proteomes" id="UP000037035">
    <property type="component" value="Unassembled WGS sequence"/>
</dbReference>
<feature type="region of interest" description="Disordered" evidence="1">
    <location>
        <begin position="128"/>
        <end position="148"/>
    </location>
</feature>
<keyword evidence="2" id="KW-0732">Signal</keyword>
<feature type="signal peptide" evidence="2">
    <location>
        <begin position="1"/>
        <end position="28"/>
    </location>
</feature>
<keyword evidence="4" id="KW-1185">Reference proteome</keyword>
<protein>
    <submittedName>
        <fullName evidence="3">Uncharacterized protein</fullName>
    </submittedName>
</protein>
<dbReference type="AlphaFoldDB" id="A0A0L6UZ29"/>
<feature type="chain" id="PRO_5005568157" evidence="2">
    <location>
        <begin position="29"/>
        <end position="209"/>
    </location>
</feature>
<reference evidence="3 4" key="1">
    <citation type="submission" date="2015-08" db="EMBL/GenBank/DDBJ databases">
        <title>Next Generation Sequencing and Analysis of the Genome of Puccinia sorghi L Schw, the Causal Agent of Maize Common Rust.</title>
        <authorList>
            <person name="Rochi L."/>
            <person name="Burguener G."/>
            <person name="Darino M."/>
            <person name="Turjanski A."/>
            <person name="Kreff E."/>
            <person name="Dieguez M.J."/>
            <person name="Sacco F."/>
        </authorList>
    </citation>
    <scope>NUCLEOTIDE SEQUENCE [LARGE SCALE GENOMIC DNA]</scope>
    <source>
        <strain evidence="3 4">RO10H11247</strain>
    </source>
</reference>
<sequence length="209" mass="24095">MQFFGTNPTMLWLMVMVACSNFPKPSWSAYLSVPDTTTSDMNRPRLEKRARPFIPRIVFIPMIGPITFSNIFDWGVPVDVDSEQVGVPSRIKETATQALSEVVTEYAIAHPEAAKTVSLEMRELWLEESGDDNQQQQKSHRSHPQEELRERATADLKNFFQNHPELQIQVENRFKNQIDNLYPSNLPYHDDDSDDDLPNDWAHINPNEP</sequence>
<gene>
    <name evidence="3" type="ORF">VP01_3133g3</name>
</gene>
<dbReference type="EMBL" id="LAVV01008095">
    <property type="protein sequence ID" value="KNZ53793.1"/>
    <property type="molecule type" value="Genomic_DNA"/>
</dbReference>
<evidence type="ECO:0000256" key="1">
    <source>
        <dbReference type="SAM" id="MobiDB-lite"/>
    </source>
</evidence>
<organism evidence="3 4">
    <name type="scientific">Puccinia sorghi</name>
    <dbReference type="NCBI Taxonomy" id="27349"/>
    <lineage>
        <taxon>Eukaryota</taxon>
        <taxon>Fungi</taxon>
        <taxon>Dikarya</taxon>
        <taxon>Basidiomycota</taxon>
        <taxon>Pucciniomycotina</taxon>
        <taxon>Pucciniomycetes</taxon>
        <taxon>Pucciniales</taxon>
        <taxon>Pucciniaceae</taxon>
        <taxon>Puccinia</taxon>
    </lineage>
</organism>
<evidence type="ECO:0000256" key="2">
    <source>
        <dbReference type="SAM" id="SignalP"/>
    </source>
</evidence>